<gene>
    <name evidence="2" type="ORF">EB796_014750</name>
</gene>
<proteinExistence type="predicted"/>
<keyword evidence="1" id="KW-0472">Membrane</keyword>
<dbReference type="AlphaFoldDB" id="A0A7J7JNE3"/>
<name>A0A7J7JNE3_BUGNE</name>
<comment type="caution">
    <text evidence="2">The sequence shown here is derived from an EMBL/GenBank/DDBJ whole genome shotgun (WGS) entry which is preliminary data.</text>
</comment>
<feature type="transmembrane region" description="Helical" evidence="1">
    <location>
        <begin position="28"/>
        <end position="48"/>
    </location>
</feature>
<accession>A0A7J7JNE3</accession>
<keyword evidence="1" id="KW-1133">Transmembrane helix</keyword>
<protein>
    <submittedName>
        <fullName evidence="2">Uncharacterized protein</fullName>
    </submittedName>
</protein>
<dbReference type="EMBL" id="VXIV02002177">
    <property type="protein sequence ID" value="KAF6026938.1"/>
    <property type="molecule type" value="Genomic_DNA"/>
</dbReference>
<dbReference type="Proteomes" id="UP000593567">
    <property type="component" value="Unassembled WGS sequence"/>
</dbReference>
<reference evidence="2" key="1">
    <citation type="submission" date="2020-06" db="EMBL/GenBank/DDBJ databases">
        <title>Draft genome of Bugula neritina, a colonial animal packing powerful symbionts and potential medicines.</title>
        <authorList>
            <person name="Rayko M."/>
        </authorList>
    </citation>
    <scope>NUCLEOTIDE SEQUENCE [LARGE SCALE GENOMIC DNA]</scope>
    <source>
        <strain evidence="2">Kwan_BN1</strain>
    </source>
</reference>
<organism evidence="2 3">
    <name type="scientific">Bugula neritina</name>
    <name type="common">Brown bryozoan</name>
    <name type="synonym">Sertularia neritina</name>
    <dbReference type="NCBI Taxonomy" id="10212"/>
    <lineage>
        <taxon>Eukaryota</taxon>
        <taxon>Metazoa</taxon>
        <taxon>Spiralia</taxon>
        <taxon>Lophotrochozoa</taxon>
        <taxon>Bryozoa</taxon>
        <taxon>Gymnolaemata</taxon>
        <taxon>Cheilostomatida</taxon>
        <taxon>Flustrina</taxon>
        <taxon>Buguloidea</taxon>
        <taxon>Bugulidae</taxon>
        <taxon>Bugula</taxon>
    </lineage>
</organism>
<evidence type="ECO:0000313" key="2">
    <source>
        <dbReference type="EMBL" id="KAF6026938.1"/>
    </source>
</evidence>
<keyword evidence="1" id="KW-0812">Transmembrane</keyword>
<keyword evidence="3" id="KW-1185">Reference proteome</keyword>
<evidence type="ECO:0000256" key="1">
    <source>
        <dbReference type="SAM" id="Phobius"/>
    </source>
</evidence>
<sequence length="84" mass="9629">MVGVCISLSIFLQYLTVCKVVLPLKSTNWLALFIYSAWFLFKICPVRIHSLNSEERIISNLEYYSGDKDQDKEDNPITSTAKPL</sequence>
<evidence type="ECO:0000313" key="3">
    <source>
        <dbReference type="Proteomes" id="UP000593567"/>
    </source>
</evidence>